<proteinExistence type="predicted"/>
<protein>
    <submittedName>
        <fullName evidence="2">Uncharacterized protein</fullName>
    </submittedName>
</protein>
<reference evidence="2" key="1">
    <citation type="submission" date="2020-03" db="EMBL/GenBank/DDBJ databases">
        <authorList>
            <person name="Weist P."/>
        </authorList>
    </citation>
    <scope>NUCLEOTIDE SEQUENCE</scope>
</reference>
<evidence type="ECO:0000313" key="2">
    <source>
        <dbReference type="EMBL" id="CAB1459932.1"/>
    </source>
</evidence>
<accession>A0A9N7ZE83</accession>
<dbReference type="PROSITE" id="PS51257">
    <property type="entry name" value="PROKAR_LIPOPROTEIN"/>
    <property type="match status" value="1"/>
</dbReference>
<name>A0A9N7ZE83_PLEPL</name>
<comment type="caution">
    <text evidence="2">The sequence shown here is derived from an EMBL/GenBank/DDBJ whole genome shotgun (WGS) entry which is preliminary data.</text>
</comment>
<dbReference type="EMBL" id="CADEAL010004452">
    <property type="protein sequence ID" value="CAB1459932.1"/>
    <property type="molecule type" value="Genomic_DNA"/>
</dbReference>
<dbReference type="AlphaFoldDB" id="A0A9N7ZE83"/>
<organism evidence="2 3">
    <name type="scientific">Pleuronectes platessa</name>
    <name type="common">European plaice</name>
    <dbReference type="NCBI Taxonomy" id="8262"/>
    <lineage>
        <taxon>Eukaryota</taxon>
        <taxon>Metazoa</taxon>
        <taxon>Chordata</taxon>
        <taxon>Craniata</taxon>
        <taxon>Vertebrata</taxon>
        <taxon>Euteleostomi</taxon>
        <taxon>Actinopterygii</taxon>
        <taxon>Neopterygii</taxon>
        <taxon>Teleostei</taxon>
        <taxon>Neoteleostei</taxon>
        <taxon>Acanthomorphata</taxon>
        <taxon>Carangaria</taxon>
        <taxon>Pleuronectiformes</taxon>
        <taxon>Pleuronectoidei</taxon>
        <taxon>Pleuronectidae</taxon>
        <taxon>Pleuronectes</taxon>
    </lineage>
</organism>
<feature type="region of interest" description="Disordered" evidence="1">
    <location>
        <begin position="1"/>
        <end position="30"/>
    </location>
</feature>
<gene>
    <name evidence="2" type="ORF">PLEPLA_LOCUS47769</name>
</gene>
<evidence type="ECO:0000313" key="3">
    <source>
        <dbReference type="Proteomes" id="UP001153269"/>
    </source>
</evidence>
<evidence type="ECO:0000256" key="1">
    <source>
        <dbReference type="SAM" id="MobiDB-lite"/>
    </source>
</evidence>
<feature type="non-terminal residue" evidence="2">
    <location>
        <position position="151"/>
    </location>
</feature>
<sequence>MAISRRPVEQGGGLPATVTGCGVTDDLSEEDELSLPITNIKLGNRTRGVNDEGGEEERRGEVGVCRRIVVMLSPPAHLLLPLRAVPPPVSPPTTSVVKCAKPAEAHPPNASPHPRPCGSRFGGRGNPVGCRLVFAASCSSPKQEFSLLIYP</sequence>
<dbReference type="Proteomes" id="UP001153269">
    <property type="component" value="Unassembled WGS sequence"/>
</dbReference>
<keyword evidence="3" id="KW-1185">Reference proteome</keyword>